<evidence type="ECO:0000313" key="6">
    <source>
        <dbReference type="Proteomes" id="UP001177003"/>
    </source>
</evidence>
<keyword evidence="4" id="KW-0732">Signal</keyword>
<keyword evidence="3" id="KW-0442">Lipid degradation</keyword>
<dbReference type="PANTHER" id="PTHR45648">
    <property type="entry name" value="GDSL LIPASE/ACYLHYDROLASE FAMILY PROTEIN (AFU_ORTHOLOGUE AFUA_4G14700)"/>
    <property type="match status" value="1"/>
</dbReference>
<protein>
    <submittedName>
        <fullName evidence="5">Uncharacterized protein</fullName>
    </submittedName>
</protein>
<dbReference type="GO" id="GO:0016042">
    <property type="term" value="P:lipid catabolic process"/>
    <property type="evidence" value="ECO:0007669"/>
    <property type="project" value="UniProtKB-KW"/>
</dbReference>
<accession>A0AA35V7H7</accession>
<name>A0AA35V7H7_LACSI</name>
<evidence type="ECO:0000256" key="4">
    <source>
        <dbReference type="SAM" id="SignalP"/>
    </source>
</evidence>
<evidence type="ECO:0000256" key="1">
    <source>
        <dbReference type="ARBA" id="ARBA00008668"/>
    </source>
</evidence>
<dbReference type="PANTHER" id="PTHR45648:SF180">
    <property type="entry name" value="OS04G0561800 PROTEIN"/>
    <property type="match status" value="1"/>
</dbReference>
<evidence type="ECO:0000313" key="5">
    <source>
        <dbReference type="EMBL" id="CAI9272261.1"/>
    </source>
</evidence>
<keyword evidence="6" id="KW-1185">Reference proteome</keyword>
<feature type="chain" id="PRO_5041364115" evidence="4">
    <location>
        <begin position="28"/>
        <end position="404"/>
    </location>
</feature>
<dbReference type="Pfam" id="PF00657">
    <property type="entry name" value="Lipase_GDSL"/>
    <property type="match status" value="1"/>
</dbReference>
<dbReference type="InterPro" id="IPR051058">
    <property type="entry name" value="GDSL_Est/Lipase"/>
</dbReference>
<dbReference type="CDD" id="cd01837">
    <property type="entry name" value="SGNH_plant_lipase_like"/>
    <property type="match status" value="1"/>
</dbReference>
<dbReference type="InterPro" id="IPR036514">
    <property type="entry name" value="SGNH_hydro_sf"/>
</dbReference>
<dbReference type="InterPro" id="IPR035669">
    <property type="entry name" value="SGNH_plant_lipase-like"/>
</dbReference>
<dbReference type="GO" id="GO:0016788">
    <property type="term" value="F:hydrolase activity, acting on ester bonds"/>
    <property type="evidence" value="ECO:0007669"/>
    <property type="project" value="InterPro"/>
</dbReference>
<dbReference type="InterPro" id="IPR001087">
    <property type="entry name" value="GDSL"/>
</dbReference>
<dbReference type="EMBL" id="OX465078">
    <property type="protein sequence ID" value="CAI9272261.1"/>
    <property type="molecule type" value="Genomic_DNA"/>
</dbReference>
<evidence type="ECO:0000256" key="2">
    <source>
        <dbReference type="ARBA" id="ARBA00022801"/>
    </source>
</evidence>
<dbReference type="AlphaFoldDB" id="A0AA35V7H7"/>
<proteinExistence type="inferred from homology"/>
<evidence type="ECO:0000256" key="3">
    <source>
        <dbReference type="ARBA" id="ARBA00022963"/>
    </source>
</evidence>
<dbReference type="Gene3D" id="3.40.50.1110">
    <property type="entry name" value="SGNH hydrolase"/>
    <property type="match status" value="1"/>
</dbReference>
<keyword evidence="2" id="KW-0378">Hydrolase</keyword>
<dbReference type="Proteomes" id="UP001177003">
    <property type="component" value="Chromosome 2"/>
</dbReference>
<reference evidence="5" key="1">
    <citation type="submission" date="2023-04" db="EMBL/GenBank/DDBJ databases">
        <authorList>
            <person name="Vijverberg K."/>
            <person name="Xiong W."/>
            <person name="Schranz E."/>
        </authorList>
    </citation>
    <scope>NUCLEOTIDE SEQUENCE</scope>
</reference>
<organism evidence="5 6">
    <name type="scientific">Lactuca saligna</name>
    <name type="common">Willowleaf lettuce</name>
    <dbReference type="NCBI Taxonomy" id="75948"/>
    <lineage>
        <taxon>Eukaryota</taxon>
        <taxon>Viridiplantae</taxon>
        <taxon>Streptophyta</taxon>
        <taxon>Embryophyta</taxon>
        <taxon>Tracheophyta</taxon>
        <taxon>Spermatophyta</taxon>
        <taxon>Magnoliopsida</taxon>
        <taxon>eudicotyledons</taxon>
        <taxon>Gunneridae</taxon>
        <taxon>Pentapetalae</taxon>
        <taxon>asterids</taxon>
        <taxon>campanulids</taxon>
        <taxon>Asterales</taxon>
        <taxon>Asteraceae</taxon>
        <taxon>Cichorioideae</taxon>
        <taxon>Cichorieae</taxon>
        <taxon>Lactucinae</taxon>
        <taxon>Lactuca</taxon>
    </lineage>
</organism>
<feature type="signal peptide" evidence="4">
    <location>
        <begin position="1"/>
        <end position="27"/>
    </location>
</feature>
<sequence length="404" mass="43825">MAKKPLTIQKTVLLTICLVLFSVSTIASNKAATKPMQPVFIFGDSTVDVGTNNHLKNCTARANHPYYGIDYLQSKPTGRFSNGQNAADTIVFKSCDNNKSHEKSGTPNNIVGVLYNLPPTMGLGRVTLLGGYKHSPPPFLALLKNSSSFTGKILHGVNFASGGCGLDKETGKDPYGVVVSLEEQIQQFATVKGNITAILGESNGQLLLQGSMYIMSIGSNDIMSYIFTHPVTPELFIANLTATYAMHLKNLYSLGARKFGVISVPPIGCCPIARSFSPVRDCAKEPNDLAIAFYTPLESLLKNLSSTLEGFKYSLGNAYNMTMNIIENPIGFKDVKTACCGNHTQKGISDCKKGGYLCPNRDEHLFWDAYHPSQAAVKLAARELVFGEDPEFVTPINFSTLRKA</sequence>
<gene>
    <name evidence="5" type="ORF">LSALG_LOCUS12494</name>
</gene>
<comment type="similarity">
    <text evidence="1">Belongs to the 'GDSL' lipolytic enzyme family.</text>
</comment>
<keyword evidence="3" id="KW-0443">Lipid metabolism</keyword>